<dbReference type="RefSeq" id="WP_344146050.1">
    <property type="nucleotide sequence ID" value="NZ_BAAAQI010000016.1"/>
</dbReference>
<comment type="caution">
    <text evidence="2">The sequence shown here is derived from an EMBL/GenBank/DDBJ whole genome shotgun (WGS) entry which is preliminary data.</text>
</comment>
<sequence>MLLPTPLANDATKGSTGRRGSRGDPTLAAAVALLPIATTAR</sequence>
<dbReference type="EMBL" id="JBHSIY010000010">
    <property type="protein sequence ID" value="MFC4867800.1"/>
    <property type="molecule type" value="Genomic_DNA"/>
</dbReference>
<reference evidence="3" key="1">
    <citation type="journal article" date="2019" name="Int. J. Syst. Evol. Microbiol.">
        <title>The Global Catalogue of Microorganisms (GCM) 10K type strain sequencing project: providing services to taxonomists for standard genome sequencing and annotation.</title>
        <authorList>
            <consortium name="The Broad Institute Genomics Platform"/>
            <consortium name="The Broad Institute Genome Sequencing Center for Infectious Disease"/>
            <person name="Wu L."/>
            <person name="Ma J."/>
        </authorList>
    </citation>
    <scope>NUCLEOTIDE SEQUENCE [LARGE SCALE GENOMIC DNA]</scope>
    <source>
        <strain evidence="3">CGMCC 4.7304</strain>
    </source>
</reference>
<feature type="region of interest" description="Disordered" evidence="1">
    <location>
        <begin position="1"/>
        <end position="26"/>
    </location>
</feature>
<protein>
    <recommendedName>
        <fullName evidence="4">Transposase</fullName>
    </recommendedName>
</protein>
<evidence type="ECO:0000313" key="3">
    <source>
        <dbReference type="Proteomes" id="UP001595858"/>
    </source>
</evidence>
<evidence type="ECO:0008006" key="4">
    <source>
        <dbReference type="Google" id="ProtNLM"/>
    </source>
</evidence>
<organism evidence="2 3">
    <name type="scientific">Streptomonospora arabica</name>
    <dbReference type="NCBI Taxonomy" id="412417"/>
    <lineage>
        <taxon>Bacteria</taxon>
        <taxon>Bacillati</taxon>
        <taxon>Actinomycetota</taxon>
        <taxon>Actinomycetes</taxon>
        <taxon>Streptosporangiales</taxon>
        <taxon>Nocardiopsidaceae</taxon>
        <taxon>Streptomonospora</taxon>
    </lineage>
</organism>
<evidence type="ECO:0000256" key="1">
    <source>
        <dbReference type="SAM" id="MobiDB-lite"/>
    </source>
</evidence>
<evidence type="ECO:0000313" key="2">
    <source>
        <dbReference type="EMBL" id="MFC4867800.1"/>
    </source>
</evidence>
<name>A0ABV9SMT4_9ACTN</name>
<gene>
    <name evidence="2" type="ORF">ACFPCZ_14265</name>
</gene>
<keyword evidence="3" id="KW-1185">Reference proteome</keyword>
<proteinExistence type="predicted"/>
<dbReference type="Proteomes" id="UP001595858">
    <property type="component" value="Unassembled WGS sequence"/>
</dbReference>
<accession>A0ABV9SMT4</accession>